<dbReference type="GO" id="GO:0006629">
    <property type="term" value="P:lipid metabolic process"/>
    <property type="evidence" value="ECO:0007669"/>
    <property type="project" value="InterPro"/>
</dbReference>
<dbReference type="InterPro" id="IPR032075">
    <property type="entry name" value="PI-PLC-C1"/>
</dbReference>
<protein>
    <recommendedName>
        <fullName evidence="3">Acid phosphatase</fullName>
    </recommendedName>
</protein>
<dbReference type="Pfam" id="PF16670">
    <property type="entry name" value="PI-PLC-C1"/>
    <property type="match status" value="1"/>
</dbReference>
<accession>A0A5N5DL91</accession>
<dbReference type="Proteomes" id="UP000325902">
    <property type="component" value="Unassembled WGS sequence"/>
</dbReference>
<evidence type="ECO:0000313" key="1">
    <source>
        <dbReference type="EMBL" id="KAB2578101.1"/>
    </source>
</evidence>
<dbReference type="Gene3D" id="3.20.20.190">
    <property type="entry name" value="Phosphatidylinositol (PI) phosphodiesterase"/>
    <property type="match status" value="1"/>
</dbReference>
<evidence type="ECO:0008006" key="3">
    <source>
        <dbReference type="Google" id="ProtNLM"/>
    </source>
</evidence>
<dbReference type="OrthoDB" id="2017497at2759"/>
<dbReference type="AlphaFoldDB" id="A0A5N5DL91"/>
<dbReference type="GO" id="GO:0008081">
    <property type="term" value="F:phosphoric diester hydrolase activity"/>
    <property type="evidence" value="ECO:0007669"/>
    <property type="project" value="InterPro"/>
</dbReference>
<comment type="caution">
    <text evidence="1">The sequence shown here is derived from an EMBL/GenBank/DDBJ whole genome shotgun (WGS) entry which is preliminary data.</text>
</comment>
<reference evidence="1 2" key="1">
    <citation type="journal article" date="2019" name="Sci. Rep.">
        <title>A multi-omics analysis of the grapevine pathogen Lasiodiplodia theobromae reveals that temperature affects the expression of virulence- and pathogenicity-related genes.</title>
        <authorList>
            <person name="Felix C."/>
            <person name="Meneses R."/>
            <person name="Goncalves M.F.M."/>
            <person name="Tilleman L."/>
            <person name="Duarte A.S."/>
            <person name="Jorrin-Novo J.V."/>
            <person name="Van de Peer Y."/>
            <person name="Deforce D."/>
            <person name="Van Nieuwerburgh F."/>
            <person name="Esteves A.C."/>
            <person name="Alves A."/>
        </authorList>
    </citation>
    <scope>NUCLEOTIDE SEQUENCE [LARGE SCALE GENOMIC DNA]</scope>
    <source>
        <strain evidence="1 2">LA-SOL3</strain>
    </source>
</reference>
<evidence type="ECO:0000313" key="2">
    <source>
        <dbReference type="Proteomes" id="UP000325902"/>
    </source>
</evidence>
<dbReference type="CDD" id="cd08589">
    <property type="entry name" value="PI-PLCc_SaPLC1_like"/>
    <property type="match status" value="1"/>
</dbReference>
<dbReference type="InterPro" id="IPR017946">
    <property type="entry name" value="PLC-like_Pdiesterase_TIM-brl"/>
</dbReference>
<organism evidence="1 2">
    <name type="scientific">Lasiodiplodia theobromae</name>
    <dbReference type="NCBI Taxonomy" id="45133"/>
    <lineage>
        <taxon>Eukaryota</taxon>
        <taxon>Fungi</taxon>
        <taxon>Dikarya</taxon>
        <taxon>Ascomycota</taxon>
        <taxon>Pezizomycotina</taxon>
        <taxon>Dothideomycetes</taxon>
        <taxon>Dothideomycetes incertae sedis</taxon>
        <taxon>Botryosphaeriales</taxon>
        <taxon>Botryosphaeriaceae</taxon>
        <taxon>Lasiodiplodia</taxon>
    </lineage>
</organism>
<sequence>MRHLTSLFEAILQFGHANPLQPASTTADLRLNHIQVIGTHNSYHREVSISARPIFELLVPSPQSFYYSHASLSDQLNYQSVRSLELDVYADYYSPGQFANPLIDRLAQLPGPPQTWQEHMHAPGAKVLHVSDIDVRSVCPTLKVCLSELRKWSDEHPAHVPVIIDVEYKTVDERLRAVGGAPGEPWNATSLGLLDDEIRAVLGNDKIITPDDVRLRGRDKTDKSLTLEDAVLQYGWPTLEESRGKFLFVMDNNPTDTNAIRDSYRANGHTSLEGRVVFTNSLPGEADAAFIKRNDPSGDNLAEIQELVRKGYLIRTRADEPINSVLMGDDAAKARLNRALETGAQVVSTDWPGVGMASRYGSNYVAKLPTDGVVRCNPVNAPGNCNNIDLEDYVSASGWDGLTRQSV</sequence>
<name>A0A5N5DL91_9PEZI</name>
<proteinExistence type="predicted"/>
<keyword evidence="2" id="KW-1185">Reference proteome</keyword>
<dbReference type="EMBL" id="VCHE01000013">
    <property type="protein sequence ID" value="KAB2578101.1"/>
    <property type="molecule type" value="Genomic_DNA"/>
</dbReference>
<dbReference type="SUPFAM" id="SSF51695">
    <property type="entry name" value="PLC-like phosphodiesterases"/>
    <property type="match status" value="1"/>
</dbReference>
<gene>
    <name evidence="1" type="ORF">DBV05_g3239</name>
</gene>